<evidence type="ECO:0000313" key="6">
    <source>
        <dbReference type="EMBL" id="RKN27740.1"/>
    </source>
</evidence>
<dbReference type="GO" id="GO:0006950">
    <property type="term" value="P:response to stress"/>
    <property type="evidence" value="ECO:0007669"/>
    <property type="project" value="TreeGrafter"/>
</dbReference>
<dbReference type="Proteomes" id="UP000268652">
    <property type="component" value="Unassembled WGS sequence"/>
</dbReference>
<dbReference type="PANTHER" id="PTHR33164">
    <property type="entry name" value="TRANSCRIPTIONAL REGULATOR, MARR FAMILY"/>
    <property type="match status" value="1"/>
</dbReference>
<dbReference type="GO" id="GO:0003677">
    <property type="term" value="F:DNA binding"/>
    <property type="evidence" value="ECO:0007669"/>
    <property type="project" value="UniProtKB-KW"/>
</dbReference>
<reference evidence="7 8" key="1">
    <citation type="submission" date="2018-09" db="EMBL/GenBank/DDBJ databases">
        <title>Streptomyces sp. nov. DS1-2, an endophytic actinomycete isolated from roots of Dendrobium scabrilingue.</title>
        <authorList>
            <person name="Kuncharoen N."/>
            <person name="Kudo T."/>
            <person name="Ohkuma M."/>
            <person name="Yuki M."/>
            <person name="Tanasupawat S."/>
        </authorList>
    </citation>
    <scope>NUCLEOTIDE SEQUENCE [LARGE SCALE GENOMIC DNA]</scope>
    <source>
        <strain evidence="5 8">AZ1-7</strain>
        <strain evidence="6 7">DS1-2</strain>
    </source>
</reference>
<dbReference type="PROSITE" id="PS50995">
    <property type="entry name" value="HTH_MARR_2"/>
    <property type="match status" value="1"/>
</dbReference>
<dbReference type="OrthoDB" id="4463574at2"/>
<name>A0A3A9WIS2_9ACTN</name>
<keyword evidence="1" id="KW-0805">Transcription regulation</keyword>
<dbReference type="PRINTS" id="PR00598">
    <property type="entry name" value="HTHMARR"/>
</dbReference>
<keyword evidence="2" id="KW-0238">DNA-binding</keyword>
<proteinExistence type="predicted"/>
<gene>
    <name evidence="6" type="ORF">D7318_02340</name>
    <name evidence="5" type="ORF">D7319_00550</name>
</gene>
<dbReference type="InterPro" id="IPR000835">
    <property type="entry name" value="HTH_MarR-typ"/>
</dbReference>
<evidence type="ECO:0000256" key="1">
    <source>
        <dbReference type="ARBA" id="ARBA00023015"/>
    </source>
</evidence>
<dbReference type="RefSeq" id="WP_120695099.1">
    <property type="nucleotide sequence ID" value="NZ_RBDX01000001.1"/>
</dbReference>
<comment type="caution">
    <text evidence="5">The sequence shown here is derived from an EMBL/GenBank/DDBJ whole genome shotgun (WGS) entry which is preliminary data.</text>
</comment>
<dbReference type="InterPro" id="IPR036388">
    <property type="entry name" value="WH-like_DNA-bd_sf"/>
</dbReference>
<dbReference type="SMART" id="SM00347">
    <property type="entry name" value="HTH_MARR"/>
    <property type="match status" value="1"/>
</dbReference>
<organism evidence="5 8">
    <name type="scientific">Streptomyces radicis</name>
    <dbReference type="NCBI Taxonomy" id="1750517"/>
    <lineage>
        <taxon>Bacteria</taxon>
        <taxon>Bacillati</taxon>
        <taxon>Actinomycetota</taxon>
        <taxon>Actinomycetes</taxon>
        <taxon>Kitasatosporales</taxon>
        <taxon>Streptomycetaceae</taxon>
        <taxon>Streptomyces</taxon>
    </lineage>
</organism>
<feature type="domain" description="HTH marR-type" evidence="4">
    <location>
        <begin position="1"/>
        <end position="134"/>
    </location>
</feature>
<dbReference type="PANTHER" id="PTHR33164:SF64">
    <property type="entry name" value="TRANSCRIPTIONAL REGULATOR SLYA"/>
    <property type="match status" value="1"/>
</dbReference>
<dbReference type="InterPro" id="IPR036390">
    <property type="entry name" value="WH_DNA-bd_sf"/>
</dbReference>
<dbReference type="GO" id="GO:0003700">
    <property type="term" value="F:DNA-binding transcription factor activity"/>
    <property type="evidence" value="ECO:0007669"/>
    <property type="project" value="InterPro"/>
</dbReference>
<evidence type="ECO:0000256" key="2">
    <source>
        <dbReference type="ARBA" id="ARBA00023125"/>
    </source>
</evidence>
<dbReference type="EMBL" id="RBDY01000001">
    <property type="protein sequence ID" value="RKN27740.1"/>
    <property type="molecule type" value="Genomic_DNA"/>
</dbReference>
<dbReference type="Gene3D" id="1.10.10.10">
    <property type="entry name" value="Winged helix-like DNA-binding domain superfamily/Winged helix DNA-binding domain"/>
    <property type="match status" value="1"/>
</dbReference>
<evidence type="ECO:0000313" key="7">
    <source>
        <dbReference type="Proteomes" id="UP000268652"/>
    </source>
</evidence>
<sequence>MEKRPGLALALVGRLAGARIEEALRAHGLKRGHAHVLMVLDDRGPTGQQALLQSLGVDPSVLVAMLNDLEGAGLAERRRDPADRRRHIVEISSTGTRLVADLYAGIAAVEADLFAGLDACEVDALHRLLLRIEATAGAPSCADGDEAP</sequence>
<evidence type="ECO:0000259" key="4">
    <source>
        <dbReference type="PROSITE" id="PS50995"/>
    </source>
</evidence>
<dbReference type="InterPro" id="IPR039422">
    <property type="entry name" value="MarR/SlyA-like"/>
</dbReference>
<evidence type="ECO:0000313" key="5">
    <source>
        <dbReference type="EMBL" id="RKN12492.1"/>
    </source>
</evidence>
<dbReference type="Proteomes" id="UP000275024">
    <property type="component" value="Unassembled WGS sequence"/>
</dbReference>
<keyword evidence="7" id="KW-1185">Reference proteome</keyword>
<keyword evidence="3" id="KW-0804">Transcription</keyword>
<dbReference type="EMBL" id="RBDX01000001">
    <property type="protein sequence ID" value="RKN12492.1"/>
    <property type="molecule type" value="Genomic_DNA"/>
</dbReference>
<dbReference type="Pfam" id="PF01047">
    <property type="entry name" value="MarR"/>
    <property type="match status" value="1"/>
</dbReference>
<dbReference type="SUPFAM" id="SSF46785">
    <property type="entry name" value="Winged helix' DNA-binding domain"/>
    <property type="match status" value="1"/>
</dbReference>
<evidence type="ECO:0000313" key="8">
    <source>
        <dbReference type="Proteomes" id="UP000275024"/>
    </source>
</evidence>
<dbReference type="AlphaFoldDB" id="A0A3A9WIS2"/>
<accession>A0A3A9WIS2</accession>
<protein>
    <submittedName>
        <fullName evidence="5">MarR family transcriptional regulator</fullName>
    </submittedName>
</protein>
<evidence type="ECO:0000256" key="3">
    <source>
        <dbReference type="ARBA" id="ARBA00023163"/>
    </source>
</evidence>